<dbReference type="OrthoDB" id="9798855at2"/>
<dbReference type="SUPFAM" id="SSF54928">
    <property type="entry name" value="RNA-binding domain, RBD"/>
    <property type="match status" value="1"/>
</dbReference>
<dbReference type="PROSITE" id="PS50102">
    <property type="entry name" value="RRM"/>
    <property type="match status" value="1"/>
</dbReference>
<dbReference type="Proteomes" id="UP000064967">
    <property type="component" value="Chromosome"/>
</dbReference>
<dbReference type="InterPro" id="IPR012677">
    <property type="entry name" value="Nucleotide-bd_a/b_plait_sf"/>
</dbReference>
<reference evidence="2 3" key="1">
    <citation type="submission" date="2015-08" db="EMBL/GenBank/DDBJ databases">
        <authorList>
            <person name="Babu N.S."/>
            <person name="Beckwith C.J."/>
            <person name="Beseler K.G."/>
            <person name="Brison A."/>
            <person name="Carone J.V."/>
            <person name="Caskin T.P."/>
            <person name="Diamond M."/>
            <person name="Durham M.E."/>
            <person name="Foxe J.M."/>
            <person name="Go M."/>
            <person name="Henderson B.A."/>
            <person name="Jones I.B."/>
            <person name="McGettigan J.A."/>
            <person name="Micheletti S.J."/>
            <person name="Nasrallah M.E."/>
            <person name="Ortiz D."/>
            <person name="Piller C.R."/>
            <person name="Privatt S.R."/>
            <person name="Schneider S.L."/>
            <person name="Sharp S."/>
            <person name="Smith T.C."/>
            <person name="Stanton J.D."/>
            <person name="Ullery H.E."/>
            <person name="Wilson R.J."/>
            <person name="Serrano M.G."/>
            <person name="Buck G."/>
            <person name="Lee V."/>
            <person name="Wang Y."/>
            <person name="Carvalho R."/>
            <person name="Voegtly L."/>
            <person name="Shi R."/>
            <person name="Duckworth R."/>
            <person name="Johnson A."/>
            <person name="Loviza R."/>
            <person name="Walstead R."/>
            <person name="Shah Z."/>
            <person name="Kiflezghi M."/>
            <person name="Wade K."/>
            <person name="Ball S.L."/>
            <person name="Bradley K.W."/>
            <person name="Asai D.J."/>
            <person name="Bowman C.A."/>
            <person name="Russell D.A."/>
            <person name="Pope W.H."/>
            <person name="Jacobs-Sera D."/>
            <person name="Hendrix R.W."/>
            <person name="Hatfull G.F."/>
        </authorList>
    </citation>
    <scope>NUCLEOTIDE SEQUENCE [LARGE SCALE GENOMIC DNA]</scope>
    <source>
        <strain evidence="2 3">DSM 27648</strain>
    </source>
</reference>
<dbReference type="InterPro" id="IPR035979">
    <property type="entry name" value="RBD_domain_sf"/>
</dbReference>
<dbReference type="PANTHER" id="PTHR48034">
    <property type="entry name" value="TRANSFORMER-2 SEX-DETERMINING PROTEIN-RELATED"/>
    <property type="match status" value="1"/>
</dbReference>
<evidence type="ECO:0000259" key="1">
    <source>
        <dbReference type="PROSITE" id="PS50102"/>
    </source>
</evidence>
<gene>
    <name evidence="2" type="ORF">AKJ09_10730</name>
</gene>
<proteinExistence type="predicted"/>
<accession>A0A0K1QEH1</accession>
<dbReference type="GO" id="GO:0003723">
    <property type="term" value="F:RNA binding"/>
    <property type="evidence" value="ECO:0007669"/>
    <property type="project" value="InterPro"/>
</dbReference>
<dbReference type="SMART" id="SM00360">
    <property type="entry name" value="RRM"/>
    <property type="match status" value="1"/>
</dbReference>
<sequence>MPSTEVVMANKLYVTNLPPDATEDAVRLHFAACGGVSDVQLVPERDGSKPQGLAYVTMTSATYASTAVGRLDGSNFGGNVLRVSDRPIPADKAPPPNVRVVQQFRERANMTYELECSGTAVTFRLFPIEGDRWRFEARTTDAANPVVVTGAGRTRSEALDAVVREWNVRAASSGVRPLDGTGLTRAMAGIKAV</sequence>
<protein>
    <submittedName>
        <fullName evidence="2">RNA-binding protein</fullName>
    </submittedName>
</protein>
<dbReference type="KEGG" id="llu:AKJ09_10730"/>
<dbReference type="Pfam" id="PF00076">
    <property type="entry name" value="RRM_1"/>
    <property type="match status" value="1"/>
</dbReference>
<organism evidence="2 3">
    <name type="scientific">Labilithrix luteola</name>
    <dbReference type="NCBI Taxonomy" id="1391654"/>
    <lineage>
        <taxon>Bacteria</taxon>
        <taxon>Pseudomonadati</taxon>
        <taxon>Myxococcota</taxon>
        <taxon>Polyangia</taxon>
        <taxon>Polyangiales</taxon>
        <taxon>Labilitrichaceae</taxon>
        <taxon>Labilithrix</taxon>
    </lineage>
</organism>
<dbReference type="EMBL" id="CP012333">
    <property type="protein sequence ID" value="AKV04067.1"/>
    <property type="molecule type" value="Genomic_DNA"/>
</dbReference>
<dbReference type="Gene3D" id="3.30.70.330">
    <property type="match status" value="1"/>
</dbReference>
<feature type="domain" description="RRM" evidence="1">
    <location>
        <begin position="10"/>
        <end position="84"/>
    </location>
</feature>
<evidence type="ECO:0000313" key="2">
    <source>
        <dbReference type="EMBL" id="AKV04067.1"/>
    </source>
</evidence>
<dbReference type="AlphaFoldDB" id="A0A0K1QEH1"/>
<dbReference type="STRING" id="1391654.AKJ09_10730"/>
<name>A0A0K1QEH1_9BACT</name>
<evidence type="ECO:0000313" key="3">
    <source>
        <dbReference type="Proteomes" id="UP000064967"/>
    </source>
</evidence>
<dbReference type="InterPro" id="IPR050441">
    <property type="entry name" value="RBM"/>
</dbReference>
<keyword evidence="3" id="KW-1185">Reference proteome</keyword>
<dbReference type="InterPro" id="IPR000504">
    <property type="entry name" value="RRM_dom"/>
</dbReference>